<dbReference type="Proteomes" id="UP000235371">
    <property type="component" value="Unassembled WGS sequence"/>
</dbReference>
<organism evidence="2 3">
    <name type="scientific">Hyaloscypha bicolor E</name>
    <dbReference type="NCBI Taxonomy" id="1095630"/>
    <lineage>
        <taxon>Eukaryota</taxon>
        <taxon>Fungi</taxon>
        <taxon>Dikarya</taxon>
        <taxon>Ascomycota</taxon>
        <taxon>Pezizomycotina</taxon>
        <taxon>Leotiomycetes</taxon>
        <taxon>Helotiales</taxon>
        <taxon>Hyaloscyphaceae</taxon>
        <taxon>Hyaloscypha</taxon>
        <taxon>Hyaloscypha bicolor</taxon>
    </lineage>
</organism>
<evidence type="ECO:0000313" key="3">
    <source>
        <dbReference type="Proteomes" id="UP000235371"/>
    </source>
</evidence>
<dbReference type="EMBL" id="KZ613919">
    <property type="protein sequence ID" value="PMD49933.1"/>
    <property type="molecule type" value="Genomic_DNA"/>
</dbReference>
<gene>
    <name evidence="2" type="ORF">K444DRAFT_638512</name>
</gene>
<reference evidence="2 3" key="1">
    <citation type="submission" date="2016-04" db="EMBL/GenBank/DDBJ databases">
        <title>A degradative enzymes factory behind the ericoid mycorrhizal symbiosis.</title>
        <authorList>
            <consortium name="DOE Joint Genome Institute"/>
            <person name="Martino E."/>
            <person name="Morin E."/>
            <person name="Grelet G."/>
            <person name="Kuo A."/>
            <person name="Kohler A."/>
            <person name="Daghino S."/>
            <person name="Barry K."/>
            <person name="Choi C."/>
            <person name="Cichocki N."/>
            <person name="Clum A."/>
            <person name="Copeland A."/>
            <person name="Hainaut M."/>
            <person name="Haridas S."/>
            <person name="Labutti K."/>
            <person name="Lindquist E."/>
            <person name="Lipzen A."/>
            <person name="Khouja H.-R."/>
            <person name="Murat C."/>
            <person name="Ohm R."/>
            <person name="Olson A."/>
            <person name="Spatafora J."/>
            <person name="Veneault-Fourrey C."/>
            <person name="Henrissat B."/>
            <person name="Grigoriev I."/>
            <person name="Martin F."/>
            <person name="Perotto S."/>
        </authorList>
    </citation>
    <scope>NUCLEOTIDE SEQUENCE [LARGE SCALE GENOMIC DNA]</scope>
    <source>
        <strain evidence="2 3">E</strain>
    </source>
</reference>
<keyword evidence="3" id="KW-1185">Reference proteome</keyword>
<name>A0A2J6SGQ2_9HELO</name>
<accession>A0A2J6SGQ2</accession>
<proteinExistence type="predicted"/>
<evidence type="ECO:0000313" key="2">
    <source>
        <dbReference type="EMBL" id="PMD49933.1"/>
    </source>
</evidence>
<dbReference type="RefSeq" id="XP_024726837.1">
    <property type="nucleotide sequence ID" value="XM_024884266.1"/>
</dbReference>
<dbReference type="InParanoid" id="A0A2J6SGQ2"/>
<protein>
    <submittedName>
        <fullName evidence="2">Uncharacterized protein</fullName>
    </submittedName>
</protein>
<evidence type="ECO:0000256" key="1">
    <source>
        <dbReference type="SAM" id="MobiDB-lite"/>
    </source>
</evidence>
<dbReference type="AlphaFoldDB" id="A0A2J6SGQ2"/>
<feature type="region of interest" description="Disordered" evidence="1">
    <location>
        <begin position="161"/>
        <end position="185"/>
    </location>
</feature>
<dbReference type="GeneID" id="36592343"/>
<sequence length="185" mass="21148">MAFEACFSSLRGISGSFTIIPLIGRNLAENLVRYEIKKRGRAPGHGTEDELSLINLCFKLGLINLRARKAQQGVSDFPVRRRKRYFNLLLKKLPSFNKESLLRRQEYLRYLNFGAGITTPKLQARNLHELEKRLAIPAMEAALSQLLKEDTHYASYILKRRRSSKERNSNNGNETGLEKWGNGAI</sequence>